<evidence type="ECO:0000256" key="9">
    <source>
        <dbReference type="SAM" id="MobiDB-lite"/>
    </source>
</evidence>
<dbReference type="EMBL" id="JAVRRG010000045">
    <property type="protein sequence ID" value="KAK5093307.1"/>
    <property type="molecule type" value="Genomic_DNA"/>
</dbReference>
<feature type="domain" description="T-SNARE coiled-coil homology" evidence="11">
    <location>
        <begin position="110"/>
        <end position="172"/>
    </location>
</feature>
<protein>
    <submittedName>
        <fullName evidence="12">Protein transport protein bet1</fullName>
    </submittedName>
</protein>
<keyword evidence="2" id="KW-0813">Transport</keyword>
<dbReference type="InterPro" id="IPR039899">
    <property type="entry name" value="BET1_SNARE"/>
</dbReference>
<feature type="compositionally biased region" description="Low complexity" evidence="9">
    <location>
        <begin position="48"/>
        <end position="75"/>
    </location>
</feature>
<dbReference type="Proteomes" id="UP001345013">
    <property type="component" value="Unassembled WGS sequence"/>
</dbReference>
<evidence type="ECO:0000256" key="1">
    <source>
        <dbReference type="ARBA" id="ARBA00004394"/>
    </source>
</evidence>
<gene>
    <name evidence="12" type="primary">BET1</name>
    <name evidence="12" type="ORF">LTR24_004427</name>
</gene>
<comment type="caution">
    <text evidence="12">The sequence shown here is derived from an EMBL/GenBank/DDBJ whole genome shotgun (WGS) entry which is preliminary data.</text>
</comment>
<evidence type="ECO:0000259" key="11">
    <source>
        <dbReference type="PROSITE" id="PS50192"/>
    </source>
</evidence>
<organism evidence="12 13">
    <name type="scientific">Lithohypha guttulata</name>
    <dbReference type="NCBI Taxonomy" id="1690604"/>
    <lineage>
        <taxon>Eukaryota</taxon>
        <taxon>Fungi</taxon>
        <taxon>Dikarya</taxon>
        <taxon>Ascomycota</taxon>
        <taxon>Pezizomycotina</taxon>
        <taxon>Eurotiomycetes</taxon>
        <taxon>Chaetothyriomycetidae</taxon>
        <taxon>Chaetothyriales</taxon>
        <taxon>Trichomeriaceae</taxon>
        <taxon>Lithohypha</taxon>
    </lineage>
</organism>
<keyword evidence="4" id="KW-0653">Protein transport</keyword>
<keyword evidence="3 10" id="KW-0812">Transmembrane</keyword>
<name>A0ABR0KC34_9EURO</name>
<dbReference type="PANTHER" id="PTHR12791">
    <property type="entry name" value="GOLGI SNARE BET1-RELATED"/>
    <property type="match status" value="1"/>
</dbReference>
<evidence type="ECO:0000256" key="6">
    <source>
        <dbReference type="ARBA" id="ARBA00023034"/>
    </source>
</evidence>
<feature type="compositionally biased region" description="Low complexity" evidence="9">
    <location>
        <begin position="23"/>
        <end position="41"/>
    </location>
</feature>
<reference evidence="12 13" key="1">
    <citation type="submission" date="2023-08" db="EMBL/GenBank/DDBJ databases">
        <title>Black Yeasts Isolated from many extreme environments.</title>
        <authorList>
            <person name="Coleine C."/>
            <person name="Stajich J.E."/>
            <person name="Selbmann L."/>
        </authorList>
    </citation>
    <scope>NUCLEOTIDE SEQUENCE [LARGE SCALE GENOMIC DNA]</scope>
    <source>
        <strain evidence="12 13">CCFEE 5885</strain>
    </source>
</reference>
<keyword evidence="13" id="KW-1185">Reference proteome</keyword>
<sequence>MSNRYSSLNRRPGAAASGLFADYNPSSRPSSSASQNRPSYAYSDANRSSSPYYSQQQQQQQHPQPYSTTPHHSPSPFQPSPPSNPNTSIPTYNPPKNTTNTYTSTALLDHLEAQNENTQTSILSSKVSQLKQLSIAIGDEIRDSSSLAASINDSFENTSVKLKGTMRRMLRMAERTGVGWKVWLGFFAAVWLVFGYVWLF</sequence>
<evidence type="ECO:0000256" key="7">
    <source>
        <dbReference type="ARBA" id="ARBA00023136"/>
    </source>
</evidence>
<comment type="subcellular location">
    <subcellularLocation>
        <location evidence="8">Endomembrane system</location>
        <topology evidence="8">Single-pass type IV membrane protein</topology>
    </subcellularLocation>
    <subcellularLocation>
        <location evidence="1">Golgi apparatus membrane</location>
    </subcellularLocation>
</comment>
<keyword evidence="5 10" id="KW-1133">Transmembrane helix</keyword>
<dbReference type="InterPro" id="IPR000727">
    <property type="entry name" value="T_SNARE_dom"/>
</dbReference>
<feature type="compositionally biased region" description="Low complexity" evidence="9">
    <location>
        <begin position="85"/>
        <end position="102"/>
    </location>
</feature>
<evidence type="ECO:0000256" key="4">
    <source>
        <dbReference type="ARBA" id="ARBA00022927"/>
    </source>
</evidence>
<evidence type="ECO:0000256" key="8">
    <source>
        <dbReference type="ARBA" id="ARBA00046280"/>
    </source>
</evidence>
<dbReference type="Gene3D" id="1.20.5.110">
    <property type="match status" value="1"/>
</dbReference>
<feature type="transmembrane region" description="Helical" evidence="10">
    <location>
        <begin position="178"/>
        <end position="199"/>
    </location>
</feature>
<evidence type="ECO:0000256" key="2">
    <source>
        <dbReference type="ARBA" id="ARBA00022448"/>
    </source>
</evidence>
<dbReference type="SUPFAM" id="SSF58038">
    <property type="entry name" value="SNARE fusion complex"/>
    <property type="match status" value="1"/>
</dbReference>
<dbReference type="PROSITE" id="PS50192">
    <property type="entry name" value="T_SNARE"/>
    <property type="match status" value="1"/>
</dbReference>
<dbReference type="CDD" id="cd15853">
    <property type="entry name" value="SNARE_Bet1"/>
    <property type="match status" value="1"/>
</dbReference>
<evidence type="ECO:0000313" key="12">
    <source>
        <dbReference type="EMBL" id="KAK5093307.1"/>
    </source>
</evidence>
<accession>A0ABR0KC34</accession>
<keyword evidence="6" id="KW-0333">Golgi apparatus</keyword>
<proteinExistence type="predicted"/>
<feature type="region of interest" description="Disordered" evidence="9">
    <location>
        <begin position="1"/>
        <end position="102"/>
    </location>
</feature>
<keyword evidence="7 10" id="KW-0472">Membrane</keyword>
<evidence type="ECO:0000256" key="5">
    <source>
        <dbReference type="ARBA" id="ARBA00022989"/>
    </source>
</evidence>
<evidence type="ECO:0000256" key="3">
    <source>
        <dbReference type="ARBA" id="ARBA00022692"/>
    </source>
</evidence>
<evidence type="ECO:0000313" key="13">
    <source>
        <dbReference type="Proteomes" id="UP001345013"/>
    </source>
</evidence>
<evidence type="ECO:0000256" key="10">
    <source>
        <dbReference type="SAM" id="Phobius"/>
    </source>
</evidence>